<reference evidence="2 3" key="1">
    <citation type="submission" date="2016-06" db="EMBL/GenBank/DDBJ databases">
        <authorList>
            <person name="Kjaerup R.B."/>
            <person name="Dalgaard T.S."/>
            <person name="Juul-Madsen H.R."/>
        </authorList>
    </citation>
    <scope>NUCLEOTIDE SEQUENCE [LARGE SCALE GENOMIC DNA]</scope>
    <source>
        <strain evidence="2 3">1127319.6</strain>
    </source>
</reference>
<proteinExistence type="predicted"/>
<protein>
    <submittedName>
        <fullName evidence="2">Uncharacterized protein</fullName>
    </submittedName>
</protein>
<gene>
    <name evidence="2" type="ORF">A5630_24895</name>
</gene>
<dbReference type="EMBL" id="LZLC01000158">
    <property type="protein sequence ID" value="OBJ40362.1"/>
    <property type="molecule type" value="Genomic_DNA"/>
</dbReference>
<organism evidence="2 3">
    <name type="scientific">Mycolicibacterium mucogenicum</name>
    <name type="common">Mycobacterium mucogenicum</name>
    <dbReference type="NCBI Taxonomy" id="56689"/>
    <lineage>
        <taxon>Bacteria</taxon>
        <taxon>Bacillati</taxon>
        <taxon>Actinomycetota</taxon>
        <taxon>Actinomycetes</taxon>
        <taxon>Mycobacteriales</taxon>
        <taxon>Mycobacteriaceae</taxon>
        <taxon>Mycolicibacterium</taxon>
    </lineage>
</organism>
<evidence type="ECO:0000313" key="2">
    <source>
        <dbReference type="EMBL" id="OBJ40362.1"/>
    </source>
</evidence>
<dbReference type="AlphaFoldDB" id="A0A1A3GWE8"/>
<evidence type="ECO:0000256" key="1">
    <source>
        <dbReference type="SAM" id="MobiDB-lite"/>
    </source>
</evidence>
<name>A0A1A3GWE8_MYCMU</name>
<feature type="region of interest" description="Disordered" evidence="1">
    <location>
        <begin position="214"/>
        <end position="236"/>
    </location>
</feature>
<dbReference type="OrthoDB" id="4772340at2"/>
<sequence>MNLELQKTCNTLVRQNTGMFVELRADVVATVRRTAEVWEQDFGDPTNLHGQLHCTSVRGLVIQRRTEREKKFKAENPDSALAWESRHGQGMSAMIEDRHGTTLRVRKAPSEVIDEQDRLVVYPRPEQLAAAAAAEEAAGGQPDSVAESLPVQPTLGPEFDELTPVPTRYRWYVLWTLSKDALHVPNVFLAAVVDIDDPSKVVVLAATPLPQAVSQSDDDFAEYGPSAQEDSGPAPA</sequence>
<comment type="caution">
    <text evidence="2">The sequence shown here is derived from an EMBL/GenBank/DDBJ whole genome shotgun (WGS) entry which is preliminary data.</text>
</comment>
<dbReference type="Proteomes" id="UP000093898">
    <property type="component" value="Unassembled WGS sequence"/>
</dbReference>
<dbReference type="RefSeq" id="WP_064982304.1">
    <property type="nucleotide sequence ID" value="NZ_LZLC01000158.1"/>
</dbReference>
<accession>A0A1A3GWE8</accession>
<evidence type="ECO:0000313" key="3">
    <source>
        <dbReference type="Proteomes" id="UP000093898"/>
    </source>
</evidence>